<name>A0A1A9EWE8_9GAMM</name>
<dbReference type="SMART" id="SM00855">
    <property type="entry name" value="PGAM"/>
    <property type="match status" value="1"/>
</dbReference>
<accession>A0A1A9EWE8</accession>
<keyword evidence="2" id="KW-1185">Reference proteome</keyword>
<dbReference type="KEGG" id="mars:A8C75_05900"/>
<dbReference type="EMBL" id="CP015839">
    <property type="protein sequence ID" value="ANG62070.1"/>
    <property type="molecule type" value="Genomic_DNA"/>
</dbReference>
<dbReference type="GO" id="GO:0016791">
    <property type="term" value="F:phosphatase activity"/>
    <property type="evidence" value="ECO:0007669"/>
    <property type="project" value="TreeGrafter"/>
</dbReference>
<evidence type="ECO:0008006" key="3">
    <source>
        <dbReference type="Google" id="ProtNLM"/>
    </source>
</evidence>
<evidence type="ECO:0000313" key="2">
    <source>
        <dbReference type="Proteomes" id="UP000078070"/>
    </source>
</evidence>
<dbReference type="PANTHER" id="PTHR48100:SF1">
    <property type="entry name" value="HISTIDINE PHOSPHATASE FAMILY PROTEIN-RELATED"/>
    <property type="match status" value="1"/>
</dbReference>
<reference evidence="2" key="1">
    <citation type="submission" date="2016-05" db="EMBL/GenBank/DDBJ databases">
        <authorList>
            <person name="Baek K."/>
            <person name="Yang S.-J."/>
        </authorList>
    </citation>
    <scope>NUCLEOTIDE SEQUENCE [LARGE SCALE GENOMIC DNA]</scope>
    <source>
        <strain evidence="2">ST58-10</strain>
    </source>
</reference>
<dbReference type="InterPro" id="IPR029033">
    <property type="entry name" value="His_PPase_superfam"/>
</dbReference>
<evidence type="ECO:0000313" key="1">
    <source>
        <dbReference type="EMBL" id="ANG62070.1"/>
    </source>
</evidence>
<dbReference type="OrthoDB" id="9783269at2"/>
<gene>
    <name evidence="1" type="ORF">A8C75_05900</name>
</gene>
<dbReference type="Pfam" id="PF00300">
    <property type="entry name" value="His_Phos_1"/>
    <property type="match status" value="1"/>
</dbReference>
<dbReference type="RefSeq" id="WP_067379395.1">
    <property type="nucleotide sequence ID" value="NZ_CP015839.1"/>
</dbReference>
<dbReference type="GO" id="GO:0005737">
    <property type="term" value="C:cytoplasm"/>
    <property type="evidence" value="ECO:0007669"/>
    <property type="project" value="TreeGrafter"/>
</dbReference>
<dbReference type="PANTHER" id="PTHR48100">
    <property type="entry name" value="BROAD-SPECIFICITY PHOSPHATASE YOR283W-RELATED"/>
    <property type="match status" value="1"/>
</dbReference>
<reference evidence="1 2" key="2">
    <citation type="journal article" date="2018" name="Int. J. Syst. Evol. Microbiol.">
        <title>Marinobacterium aestuarii sp. nov., a benzene-degrading marine bacterium isolated from estuary sediment.</title>
        <authorList>
            <person name="Bae S.S."/>
            <person name="Jung J."/>
            <person name="Chung D."/>
            <person name="Baek K."/>
        </authorList>
    </citation>
    <scope>NUCLEOTIDE SEQUENCE [LARGE SCALE GENOMIC DNA]</scope>
    <source>
        <strain evidence="1 2">ST58-10</strain>
    </source>
</reference>
<protein>
    <recommendedName>
        <fullName evidence="3">Alpha-ribazole phosphatase</fullName>
    </recommendedName>
</protein>
<proteinExistence type="predicted"/>
<dbReference type="STRING" id="1821621.A8C75_05900"/>
<dbReference type="InterPro" id="IPR013078">
    <property type="entry name" value="His_Pase_superF_clade-1"/>
</dbReference>
<dbReference type="Proteomes" id="UP000078070">
    <property type="component" value="Chromosome"/>
</dbReference>
<organism evidence="1 2">
    <name type="scientific">Marinobacterium aestuarii</name>
    <dbReference type="NCBI Taxonomy" id="1821621"/>
    <lineage>
        <taxon>Bacteria</taxon>
        <taxon>Pseudomonadati</taxon>
        <taxon>Pseudomonadota</taxon>
        <taxon>Gammaproteobacteria</taxon>
        <taxon>Oceanospirillales</taxon>
        <taxon>Oceanospirillaceae</taxon>
        <taxon>Marinobacterium</taxon>
    </lineage>
</organism>
<dbReference type="Gene3D" id="3.40.50.1240">
    <property type="entry name" value="Phosphoglycerate mutase-like"/>
    <property type="match status" value="1"/>
</dbReference>
<sequence>MSVLTLDLLRHGDAEDAGCYRGRTDSALTALGRRQMQAYGAENPGWQRILCSPLRRCAQPAAELAQGLQLECATDARLLELDFGRWDGRPYADVWQQEQAAVLAFWRDPQAHPPPGGEAIAAFCARLASLQHELKAESIATAEGDTHLLLLTHAGVIRGLLGTALGLEASHWSQLRIDTASLSRLRLGRDGAHGWCELSFMNRVRGIR</sequence>
<dbReference type="CDD" id="cd07067">
    <property type="entry name" value="HP_PGM_like"/>
    <property type="match status" value="1"/>
</dbReference>
<dbReference type="AlphaFoldDB" id="A0A1A9EWE8"/>
<dbReference type="SUPFAM" id="SSF53254">
    <property type="entry name" value="Phosphoglycerate mutase-like"/>
    <property type="match status" value="1"/>
</dbReference>
<dbReference type="InterPro" id="IPR050275">
    <property type="entry name" value="PGM_Phosphatase"/>
</dbReference>